<comment type="caution">
    <text evidence="7">The sequence shown here is derived from an EMBL/GenBank/DDBJ whole genome shotgun (WGS) entry which is preliminary data.</text>
</comment>
<gene>
    <name evidence="7" type="ORF">K6753_06415</name>
</gene>
<keyword evidence="2 5" id="KW-0812">Transmembrane</keyword>
<feature type="transmembrane region" description="Helical" evidence="5">
    <location>
        <begin position="31"/>
        <end position="64"/>
    </location>
</feature>
<evidence type="ECO:0000256" key="2">
    <source>
        <dbReference type="ARBA" id="ARBA00022692"/>
    </source>
</evidence>
<dbReference type="InterPro" id="IPR010445">
    <property type="entry name" value="LapA_dom"/>
</dbReference>
<protein>
    <submittedName>
        <fullName evidence="7">LapA family protein</fullName>
    </submittedName>
</protein>
<evidence type="ECO:0000313" key="7">
    <source>
        <dbReference type="EMBL" id="MBZ4039164.1"/>
    </source>
</evidence>
<evidence type="ECO:0000256" key="3">
    <source>
        <dbReference type="ARBA" id="ARBA00022989"/>
    </source>
</evidence>
<keyword evidence="3 5" id="KW-1133">Transmembrane helix</keyword>
<keyword evidence="8" id="KW-1185">Reference proteome</keyword>
<evidence type="ECO:0000313" key="8">
    <source>
        <dbReference type="Proteomes" id="UP001430954"/>
    </source>
</evidence>
<reference evidence="7 8" key="1">
    <citation type="submission" date="2021-09" db="EMBL/GenBank/DDBJ databases">
        <title>Lysobacter sp. 13A isolated from the river sediment.</title>
        <authorList>
            <person name="Liu H."/>
            <person name="Li S."/>
            <person name="Mao S."/>
        </authorList>
    </citation>
    <scope>NUCLEOTIDE SEQUENCE [LARGE SCALE GENOMIC DNA]</scope>
    <source>
        <strain evidence="7 8">13A</strain>
    </source>
</reference>
<keyword evidence="4 5" id="KW-0472">Membrane</keyword>
<organism evidence="7 8">
    <name type="scientific">Novilysobacter selenitireducens</name>
    <dbReference type="NCBI Taxonomy" id="2872639"/>
    <lineage>
        <taxon>Bacteria</taxon>
        <taxon>Pseudomonadati</taxon>
        <taxon>Pseudomonadota</taxon>
        <taxon>Gammaproteobacteria</taxon>
        <taxon>Lysobacterales</taxon>
        <taxon>Lysobacteraceae</taxon>
        <taxon>Novilysobacter</taxon>
    </lineage>
</organism>
<evidence type="ECO:0000256" key="4">
    <source>
        <dbReference type="ARBA" id="ARBA00023136"/>
    </source>
</evidence>
<evidence type="ECO:0000256" key="1">
    <source>
        <dbReference type="ARBA" id="ARBA00022475"/>
    </source>
</evidence>
<dbReference type="RefSeq" id="WP_223675464.1">
    <property type="nucleotide sequence ID" value="NZ_JAINZW010000002.1"/>
</dbReference>
<sequence length="96" mass="10038">MRLIRILVAFACLATGAIVGALNRDLVQIDFGILVISTTLGIALLVSLLIGVLVGGLAVSAAVVLPLRRRLSRLERERAMAPPNSNAGPVSVRPEA</sequence>
<evidence type="ECO:0000256" key="5">
    <source>
        <dbReference type="SAM" id="Phobius"/>
    </source>
</evidence>
<name>A0ABS7T5N1_9GAMM</name>
<evidence type="ECO:0000259" key="6">
    <source>
        <dbReference type="Pfam" id="PF06305"/>
    </source>
</evidence>
<dbReference type="Pfam" id="PF06305">
    <property type="entry name" value="LapA_dom"/>
    <property type="match status" value="1"/>
</dbReference>
<accession>A0ABS7T5N1</accession>
<keyword evidence="1" id="KW-1003">Cell membrane</keyword>
<dbReference type="EMBL" id="JAINZW010000002">
    <property type="protein sequence ID" value="MBZ4039164.1"/>
    <property type="molecule type" value="Genomic_DNA"/>
</dbReference>
<proteinExistence type="predicted"/>
<dbReference type="Proteomes" id="UP001430954">
    <property type="component" value="Unassembled WGS sequence"/>
</dbReference>
<feature type="domain" description="Lipopolysaccharide assembly protein A" evidence="6">
    <location>
        <begin position="23"/>
        <end position="77"/>
    </location>
</feature>